<organism evidence="1 2">
    <name type="scientific">Lysobacter zhanggongensis</name>
    <dbReference type="NCBI Taxonomy" id="1774951"/>
    <lineage>
        <taxon>Bacteria</taxon>
        <taxon>Pseudomonadati</taxon>
        <taxon>Pseudomonadota</taxon>
        <taxon>Gammaproteobacteria</taxon>
        <taxon>Lysobacterales</taxon>
        <taxon>Lysobacteraceae</taxon>
        <taxon>Lysobacter</taxon>
    </lineage>
</organism>
<keyword evidence="2" id="KW-1185">Reference proteome</keyword>
<proteinExistence type="predicted"/>
<evidence type="ECO:0000313" key="2">
    <source>
        <dbReference type="Proteomes" id="UP001334501"/>
    </source>
</evidence>
<dbReference type="Proteomes" id="UP001334501">
    <property type="component" value="Unassembled WGS sequence"/>
</dbReference>
<sequence length="131" mass="14901">MNELLERTLHLFELFVSVPGFPRGKPTEREACSFCGLFETLKLSLGRDVVRWNEMHEPNRAPKREAWRKFLDHGPKSFLDARKILQLTAAIVKRVAASADGAAFPHDPRSEVVRVDLDVNQRAVEKLHSAL</sequence>
<protein>
    <submittedName>
        <fullName evidence="1">Uncharacterized protein</fullName>
    </submittedName>
</protein>
<comment type="caution">
    <text evidence="1">The sequence shown here is derived from an EMBL/GenBank/DDBJ whole genome shotgun (WGS) entry which is preliminary data.</text>
</comment>
<reference evidence="1 2" key="1">
    <citation type="journal article" date="2017" name="Curr. Microbiol.">
        <title>Lysobacter zhanggongensis sp. nov. Isolated from a Pit Mud.</title>
        <authorList>
            <person name="Zhang X.F."/>
            <person name="Wang H.H."/>
            <person name="Sun X.Y."/>
            <person name="Pan C.M."/>
        </authorList>
    </citation>
    <scope>NUCLEOTIDE SEQUENCE [LARGE SCALE GENOMIC DNA]</scope>
    <source>
        <strain evidence="1 2">ZGLJ7-1</strain>
    </source>
</reference>
<accession>A0ABU7YRQ9</accession>
<evidence type="ECO:0000313" key="1">
    <source>
        <dbReference type="EMBL" id="MEG3158217.1"/>
    </source>
</evidence>
<gene>
    <name evidence="1" type="ORF">SNE33_10045</name>
</gene>
<dbReference type="EMBL" id="JAXGFO010000058">
    <property type="protein sequence ID" value="MEG3158217.1"/>
    <property type="molecule type" value="Genomic_DNA"/>
</dbReference>
<dbReference type="RefSeq" id="WP_412700175.1">
    <property type="nucleotide sequence ID" value="NZ_JAXGFO010000058.1"/>
</dbReference>
<name>A0ABU7YRQ9_9GAMM</name>